<evidence type="ECO:0000313" key="2">
    <source>
        <dbReference type="EnsemblPlants" id="AES66349"/>
    </source>
</evidence>
<dbReference type="HOGENOM" id="CLU_1268573_0_0_1"/>
<keyword evidence="3" id="KW-1185">Reference proteome</keyword>
<accession>G7IT92</accession>
<reference evidence="1 3" key="1">
    <citation type="journal article" date="2011" name="Nature">
        <title>The Medicago genome provides insight into the evolution of rhizobial symbioses.</title>
        <authorList>
            <person name="Young N.D."/>
            <person name="Debelle F."/>
            <person name="Oldroyd G.E."/>
            <person name="Geurts R."/>
            <person name="Cannon S.B."/>
            <person name="Udvardi M.K."/>
            <person name="Benedito V.A."/>
            <person name="Mayer K.F."/>
            <person name="Gouzy J."/>
            <person name="Schoof H."/>
            <person name="Van de Peer Y."/>
            <person name="Proost S."/>
            <person name="Cook D.R."/>
            <person name="Meyers B.C."/>
            <person name="Spannagl M."/>
            <person name="Cheung F."/>
            <person name="De Mita S."/>
            <person name="Krishnakumar V."/>
            <person name="Gundlach H."/>
            <person name="Zhou S."/>
            <person name="Mudge J."/>
            <person name="Bharti A.K."/>
            <person name="Murray J.D."/>
            <person name="Naoumkina M.A."/>
            <person name="Rosen B."/>
            <person name="Silverstein K.A."/>
            <person name="Tang H."/>
            <person name="Rombauts S."/>
            <person name="Zhao P.X."/>
            <person name="Zhou P."/>
            <person name="Barbe V."/>
            <person name="Bardou P."/>
            <person name="Bechner M."/>
            <person name="Bellec A."/>
            <person name="Berger A."/>
            <person name="Berges H."/>
            <person name="Bidwell S."/>
            <person name="Bisseling T."/>
            <person name="Choisne N."/>
            <person name="Couloux A."/>
            <person name="Denny R."/>
            <person name="Deshpande S."/>
            <person name="Dai X."/>
            <person name="Doyle J.J."/>
            <person name="Dudez A.M."/>
            <person name="Farmer A.D."/>
            <person name="Fouteau S."/>
            <person name="Franken C."/>
            <person name="Gibelin C."/>
            <person name="Gish J."/>
            <person name="Goldstein S."/>
            <person name="Gonzalez A.J."/>
            <person name="Green P.J."/>
            <person name="Hallab A."/>
            <person name="Hartog M."/>
            <person name="Hua A."/>
            <person name="Humphray S.J."/>
            <person name="Jeong D.H."/>
            <person name="Jing Y."/>
            <person name="Jocker A."/>
            <person name="Kenton S.M."/>
            <person name="Kim D.J."/>
            <person name="Klee K."/>
            <person name="Lai H."/>
            <person name="Lang C."/>
            <person name="Lin S."/>
            <person name="Macmil S.L."/>
            <person name="Magdelenat G."/>
            <person name="Matthews L."/>
            <person name="McCorrison J."/>
            <person name="Monaghan E.L."/>
            <person name="Mun J.H."/>
            <person name="Najar F.Z."/>
            <person name="Nicholson C."/>
            <person name="Noirot C."/>
            <person name="O'Bleness M."/>
            <person name="Paule C.R."/>
            <person name="Poulain J."/>
            <person name="Prion F."/>
            <person name="Qin B."/>
            <person name="Qu C."/>
            <person name="Retzel E.F."/>
            <person name="Riddle C."/>
            <person name="Sallet E."/>
            <person name="Samain S."/>
            <person name="Samson N."/>
            <person name="Sanders I."/>
            <person name="Saurat O."/>
            <person name="Scarpelli C."/>
            <person name="Schiex T."/>
            <person name="Segurens B."/>
            <person name="Severin A.J."/>
            <person name="Sherrier D.J."/>
            <person name="Shi R."/>
            <person name="Sims S."/>
            <person name="Singer S.R."/>
            <person name="Sinharoy S."/>
            <person name="Sterck L."/>
            <person name="Viollet A."/>
            <person name="Wang B.B."/>
            <person name="Wang K."/>
            <person name="Wang M."/>
            <person name="Wang X."/>
            <person name="Warfsmann J."/>
            <person name="Weissenbach J."/>
            <person name="White D.D."/>
            <person name="White J.D."/>
            <person name="Wiley G.B."/>
            <person name="Wincker P."/>
            <person name="Xing Y."/>
            <person name="Yang L."/>
            <person name="Yao Z."/>
            <person name="Ying F."/>
            <person name="Zhai J."/>
            <person name="Zhou L."/>
            <person name="Zuber A."/>
            <person name="Denarie J."/>
            <person name="Dixon R.A."/>
            <person name="May G.D."/>
            <person name="Schwartz D.C."/>
            <person name="Rogers J."/>
            <person name="Quetier F."/>
            <person name="Town C.D."/>
            <person name="Roe B.A."/>
        </authorList>
    </citation>
    <scope>NUCLEOTIDE SEQUENCE [LARGE SCALE GENOMIC DNA]</scope>
    <source>
        <strain evidence="1">A17</strain>
        <strain evidence="2 3">cv. Jemalong A17</strain>
    </source>
</reference>
<proteinExistence type="predicted"/>
<evidence type="ECO:0000313" key="1">
    <source>
        <dbReference type="EMBL" id="AES66349.1"/>
    </source>
</evidence>
<dbReference type="AlphaFoldDB" id="G7IT92"/>
<dbReference type="Gene3D" id="3.90.70.80">
    <property type="match status" value="1"/>
</dbReference>
<dbReference type="CDD" id="cd22744">
    <property type="entry name" value="OTU"/>
    <property type="match status" value="1"/>
</dbReference>
<dbReference type="EMBL" id="CM001218">
    <property type="protein sequence ID" value="AES66349.1"/>
    <property type="molecule type" value="Genomic_DNA"/>
</dbReference>
<evidence type="ECO:0008006" key="4">
    <source>
        <dbReference type="Google" id="ProtNLM"/>
    </source>
</evidence>
<reference evidence="1 3" key="2">
    <citation type="journal article" date="2014" name="BMC Genomics">
        <title>An improved genome release (version Mt4.0) for the model legume Medicago truncatula.</title>
        <authorList>
            <person name="Tang H."/>
            <person name="Krishnakumar V."/>
            <person name="Bidwell S."/>
            <person name="Rosen B."/>
            <person name="Chan A."/>
            <person name="Zhou S."/>
            <person name="Gentzbittel L."/>
            <person name="Childs K.L."/>
            <person name="Yandell M."/>
            <person name="Gundlach H."/>
            <person name="Mayer K.F."/>
            <person name="Schwartz D.C."/>
            <person name="Town C.D."/>
        </authorList>
    </citation>
    <scope>GENOME REANNOTATION</scope>
    <source>
        <strain evidence="2 3">cv. Jemalong A17</strain>
    </source>
</reference>
<organism evidence="1 3">
    <name type="scientific">Medicago truncatula</name>
    <name type="common">Barrel medic</name>
    <name type="synonym">Medicago tribuloides</name>
    <dbReference type="NCBI Taxonomy" id="3880"/>
    <lineage>
        <taxon>Eukaryota</taxon>
        <taxon>Viridiplantae</taxon>
        <taxon>Streptophyta</taxon>
        <taxon>Embryophyta</taxon>
        <taxon>Tracheophyta</taxon>
        <taxon>Spermatophyta</taxon>
        <taxon>Magnoliopsida</taxon>
        <taxon>eudicotyledons</taxon>
        <taxon>Gunneridae</taxon>
        <taxon>Pentapetalae</taxon>
        <taxon>rosids</taxon>
        <taxon>fabids</taxon>
        <taxon>Fabales</taxon>
        <taxon>Fabaceae</taxon>
        <taxon>Papilionoideae</taxon>
        <taxon>50 kb inversion clade</taxon>
        <taxon>NPAAA clade</taxon>
        <taxon>Hologalegina</taxon>
        <taxon>IRL clade</taxon>
        <taxon>Trifolieae</taxon>
        <taxon>Medicago</taxon>
    </lineage>
</organism>
<reference evidence="2" key="3">
    <citation type="submission" date="2015-04" db="UniProtKB">
        <authorList>
            <consortium name="EnsemblPlants"/>
        </authorList>
    </citation>
    <scope>IDENTIFICATION</scope>
    <source>
        <strain evidence="2">cv. Jemalong A17</strain>
    </source>
</reference>
<dbReference type="EnsemblPlants" id="AES66349">
    <property type="protein sequence ID" value="AES66349"/>
    <property type="gene ID" value="MTR_2g066190"/>
</dbReference>
<dbReference type="Proteomes" id="UP000002051">
    <property type="component" value="Chromosome 2"/>
</dbReference>
<dbReference type="PaxDb" id="3880-AES66349"/>
<gene>
    <name evidence="1" type="ordered locus">MTR_2g066190</name>
</gene>
<sequence length="218" mass="25223">MRHRLVESLLHESVLIPNFRIVNRHQLYHHFLKGKVLVLAKASRSQLPTPTRFPNPIMVPTPDNVFRLVDYMPKFTVQFIENIVDVKCDGNCGFRAIAKFLGLTEESHIMVLRYLTQVMKDHINDYVRVFESEDRYNYILNDLPPLKNSGGVALVDKWLTFSDMDHIVVINRPKFGLKNIAEPAVCIIHFIGSYLAIHPAAVNYRCNRRQLTADEPNR</sequence>
<evidence type="ECO:0000313" key="3">
    <source>
        <dbReference type="Proteomes" id="UP000002051"/>
    </source>
</evidence>
<protein>
    <recommendedName>
        <fullName evidence="4">OTU domain-containing protein</fullName>
    </recommendedName>
</protein>
<name>G7IT92_MEDTR</name>